<dbReference type="EMBL" id="JABSTQ010009532">
    <property type="protein sequence ID" value="KAG0428372.1"/>
    <property type="molecule type" value="Genomic_DNA"/>
</dbReference>
<keyword evidence="2" id="KW-1185">Reference proteome</keyword>
<feature type="non-terminal residue" evidence="1">
    <location>
        <position position="1"/>
    </location>
</feature>
<evidence type="ECO:0000313" key="2">
    <source>
        <dbReference type="Proteomes" id="UP000805193"/>
    </source>
</evidence>
<evidence type="ECO:0000313" key="1">
    <source>
        <dbReference type="EMBL" id="KAG0428372.1"/>
    </source>
</evidence>
<organism evidence="1 2">
    <name type="scientific">Ixodes persulcatus</name>
    <name type="common">Taiga tick</name>
    <dbReference type="NCBI Taxonomy" id="34615"/>
    <lineage>
        <taxon>Eukaryota</taxon>
        <taxon>Metazoa</taxon>
        <taxon>Ecdysozoa</taxon>
        <taxon>Arthropoda</taxon>
        <taxon>Chelicerata</taxon>
        <taxon>Arachnida</taxon>
        <taxon>Acari</taxon>
        <taxon>Parasitiformes</taxon>
        <taxon>Ixodida</taxon>
        <taxon>Ixodoidea</taxon>
        <taxon>Ixodidae</taxon>
        <taxon>Ixodinae</taxon>
        <taxon>Ixodes</taxon>
    </lineage>
</organism>
<dbReference type="Proteomes" id="UP000805193">
    <property type="component" value="Unassembled WGS sequence"/>
</dbReference>
<protein>
    <submittedName>
        <fullName evidence="1">Uncharacterized protein</fullName>
    </submittedName>
</protein>
<comment type="caution">
    <text evidence="1">The sequence shown here is derived from an EMBL/GenBank/DDBJ whole genome shotgun (WGS) entry which is preliminary data.</text>
</comment>
<reference evidence="1 2" key="1">
    <citation type="journal article" date="2020" name="Cell">
        <title>Large-Scale Comparative Analyses of Tick Genomes Elucidate Their Genetic Diversity and Vector Capacities.</title>
        <authorList>
            <consortium name="Tick Genome and Microbiome Consortium (TIGMIC)"/>
            <person name="Jia N."/>
            <person name="Wang J."/>
            <person name="Shi W."/>
            <person name="Du L."/>
            <person name="Sun Y."/>
            <person name="Zhan W."/>
            <person name="Jiang J.F."/>
            <person name="Wang Q."/>
            <person name="Zhang B."/>
            <person name="Ji P."/>
            <person name="Bell-Sakyi L."/>
            <person name="Cui X.M."/>
            <person name="Yuan T.T."/>
            <person name="Jiang B.G."/>
            <person name="Yang W.F."/>
            <person name="Lam T.T."/>
            <person name="Chang Q.C."/>
            <person name="Ding S.J."/>
            <person name="Wang X.J."/>
            <person name="Zhu J.G."/>
            <person name="Ruan X.D."/>
            <person name="Zhao L."/>
            <person name="Wei J.T."/>
            <person name="Ye R.Z."/>
            <person name="Que T.C."/>
            <person name="Du C.H."/>
            <person name="Zhou Y.H."/>
            <person name="Cheng J.X."/>
            <person name="Dai P.F."/>
            <person name="Guo W.B."/>
            <person name="Han X.H."/>
            <person name="Huang E.J."/>
            <person name="Li L.F."/>
            <person name="Wei W."/>
            <person name="Gao Y.C."/>
            <person name="Liu J.Z."/>
            <person name="Shao H.Z."/>
            <person name="Wang X."/>
            <person name="Wang C.C."/>
            <person name="Yang T.C."/>
            <person name="Huo Q.B."/>
            <person name="Li W."/>
            <person name="Chen H.Y."/>
            <person name="Chen S.E."/>
            <person name="Zhou L.G."/>
            <person name="Ni X.B."/>
            <person name="Tian J.H."/>
            <person name="Sheng Y."/>
            <person name="Liu T."/>
            <person name="Pan Y.S."/>
            <person name="Xia L.Y."/>
            <person name="Li J."/>
            <person name="Zhao F."/>
            <person name="Cao W.C."/>
        </authorList>
    </citation>
    <scope>NUCLEOTIDE SEQUENCE [LARGE SCALE GENOMIC DNA]</scope>
    <source>
        <strain evidence="1">Iper-2018</strain>
    </source>
</reference>
<name>A0AC60Q3Q6_IXOPE</name>
<proteinExistence type="predicted"/>
<accession>A0AC60Q3Q6</accession>
<sequence length="86" mass="9600">VGKTSIIARYLEKKFVGATSPTIGASFQTVKVTIGNVRVSMQIWDTAGQERFRAMAPLYYRKANAAIIVYDITSPNSFEAMKHWVT</sequence>
<gene>
    <name evidence="1" type="ORF">HPB47_024635</name>
</gene>
<feature type="non-terminal residue" evidence="1">
    <location>
        <position position="86"/>
    </location>
</feature>